<gene>
    <name evidence="1" type="ORF">FC34_GL001806</name>
</gene>
<evidence type="ECO:0000313" key="2">
    <source>
        <dbReference type="Proteomes" id="UP000051672"/>
    </source>
</evidence>
<evidence type="ECO:0008006" key="3">
    <source>
        <dbReference type="Google" id="ProtNLM"/>
    </source>
</evidence>
<dbReference type="Proteomes" id="UP000051672">
    <property type="component" value="Unassembled WGS sequence"/>
</dbReference>
<dbReference type="STRING" id="1423727.FC34_GL001806"/>
<comment type="caution">
    <text evidence="1">The sequence shown here is derived from an EMBL/GenBank/DDBJ whole genome shotgun (WGS) entry which is preliminary data.</text>
</comment>
<proteinExistence type="predicted"/>
<protein>
    <recommendedName>
        <fullName evidence="3">Surface layer protein A domain-containing protein</fullName>
    </recommendedName>
</protein>
<dbReference type="PATRIC" id="fig|1423727.3.peg.1831"/>
<accession>A0A0R2AV80</accession>
<name>A0A0R2AV80_9LACO</name>
<sequence length="201" mass="21612">MLAFGLTPDKRRTTLNSNGGVIMKKLSALIVGAAILGGLAIAPTTVSAANTGYNQIQGSLSAFNVDLKVVAATPAKKAVQTYTAQGKVSKVLPANTRWKVLGEQLVGKNDVRYDLGGNFWVKANTVVPTLTPAFLYQNFKTGVFVTGANGSVLTDEIGGTKTLRILKAGSHWKYFQKVYHNHALWYNLGGNQWTTSFSAFE</sequence>
<keyword evidence="2" id="KW-1185">Reference proteome</keyword>
<organism evidence="1 2">
    <name type="scientific">Lacticaseibacillus brantae DSM 23927</name>
    <dbReference type="NCBI Taxonomy" id="1423727"/>
    <lineage>
        <taxon>Bacteria</taxon>
        <taxon>Bacillati</taxon>
        <taxon>Bacillota</taxon>
        <taxon>Bacilli</taxon>
        <taxon>Lactobacillales</taxon>
        <taxon>Lactobacillaceae</taxon>
        <taxon>Lacticaseibacillus</taxon>
    </lineage>
</organism>
<evidence type="ECO:0000313" key="1">
    <source>
        <dbReference type="EMBL" id="KRM71326.1"/>
    </source>
</evidence>
<reference evidence="1 2" key="1">
    <citation type="journal article" date="2015" name="Genome Announc.">
        <title>Expanding the biotechnology potential of lactobacilli through comparative genomics of 213 strains and associated genera.</title>
        <authorList>
            <person name="Sun Z."/>
            <person name="Harris H.M."/>
            <person name="McCann A."/>
            <person name="Guo C."/>
            <person name="Argimon S."/>
            <person name="Zhang W."/>
            <person name="Yang X."/>
            <person name="Jeffery I.B."/>
            <person name="Cooney J.C."/>
            <person name="Kagawa T.F."/>
            <person name="Liu W."/>
            <person name="Song Y."/>
            <person name="Salvetti E."/>
            <person name="Wrobel A."/>
            <person name="Rasinkangas P."/>
            <person name="Parkhill J."/>
            <person name="Rea M.C."/>
            <person name="O'Sullivan O."/>
            <person name="Ritari J."/>
            <person name="Douillard F.P."/>
            <person name="Paul Ross R."/>
            <person name="Yang R."/>
            <person name="Briner A.E."/>
            <person name="Felis G.E."/>
            <person name="de Vos W.M."/>
            <person name="Barrangou R."/>
            <person name="Klaenhammer T.R."/>
            <person name="Caufield P.W."/>
            <person name="Cui Y."/>
            <person name="Zhang H."/>
            <person name="O'Toole P.W."/>
        </authorList>
    </citation>
    <scope>NUCLEOTIDE SEQUENCE [LARGE SCALE GENOMIC DNA]</scope>
    <source>
        <strain evidence="1 2">DSM 23927</strain>
    </source>
</reference>
<dbReference type="AlphaFoldDB" id="A0A0R2AV80"/>
<dbReference type="EMBL" id="AYZQ01000005">
    <property type="protein sequence ID" value="KRM71326.1"/>
    <property type="molecule type" value="Genomic_DNA"/>
</dbReference>